<dbReference type="PANTHER" id="PTHR47163:SF2">
    <property type="entry name" value="SI:DKEY-17M8.2"/>
    <property type="match status" value="1"/>
</dbReference>
<gene>
    <name evidence="2" type="ORF">RF55_22126</name>
</gene>
<feature type="domain" description="ISXO2-like transposase" evidence="1">
    <location>
        <begin position="1"/>
        <end position="52"/>
    </location>
</feature>
<dbReference type="Pfam" id="PF12762">
    <property type="entry name" value="DDE_Tnp_IS1595"/>
    <property type="match status" value="1"/>
</dbReference>
<name>A0A0J7JX91_LASNI</name>
<comment type="caution">
    <text evidence="2">The sequence shown here is derived from an EMBL/GenBank/DDBJ whole genome shotgun (WGS) entry which is preliminary data.</text>
</comment>
<accession>A0A0J7JX91</accession>
<keyword evidence="3" id="KW-1185">Reference proteome</keyword>
<dbReference type="STRING" id="67767.A0A0J7JX91"/>
<dbReference type="OrthoDB" id="424490at2759"/>
<dbReference type="PaxDb" id="67767-A0A0J7JX91"/>
<organism evidence="2 3">
    <name type="scientific">Lasius niger</name>
    <name type="common">Black garden ant</name>
    <dbReference type="NCBI Taxonomy" id="67767"/>
    <lineage>
        <taxon>Eukaryota</taxon>
        <taxon>Metazoa</taxon>
        <taxon>Ecdysozoa</taxon>
        <taxon>Arthropoda</taxon>
        <taxon>Hexapoda</taxon>
        <taxon>Insecta</taxon>
        <taxon>Pterygota</taxon>
        <taxon>Neoptera</taxon>
        <taxon>Endopterygota</taxon>
        <taxon>Hymenoptera</taxon>
        <taxon>Apocrita</taxon>
        <taxon>Aculeata</taxon>
        <taxon>Formicoidea</taxon>
        <taxon>Formicidae</taxon>
        <taxon>Formicinae</taxon>
        <taxon>Lasius</taxon>
        <taxon>Lasius</taxon>
    </lineage>
</organism>
<dbReference type="EMBL" id="LBMM01023596">
    <property type="protein sequence ID" value="KMQ82689.1"/>
    <property type="molecule type" value="Genomic_DNA"/>
</dbReference>
<reference evidence="2 3" key="1">
    <citation type="submission" date="2015-04" db="EMBL/GenBank/DDBJ databases">
        <title>Lasius niger genome sequencing.</title>
        <authorList>
            <person name="Konorov E.A."/>
            <person name="Nikitin M.A."/>
            <person name="Kirill M.V."/>
            <person name="Chang P."/>
        </authorList>
    </citation>
    <scope>NUCLEOTIDE SEQUENCE [LARGE SCALE GENOMIC DNA]</scope>
    <source>
        <tissue evidence="2">Whole</tissue>
    </source>
</reference>
<dbReference type="InterPro" id="IPR053164">
    <property type="entry name" value="IS1016-like_transposase"/>
</dbReference>
<evidence type="ECO:0000259" key="1">
    <source>
        <dbReference type="Pfam" id="PF12762"/>
    </source>
</evidence>
<proteinExistence type="predicted"/>
<dbReference type="AlphaFoldDB" id="A0A0J7JX91"/>
<sequence length="120" mass="13499">MSDCWKAYACLEDEGFEHLSVNHSLTFKDPDTGAHTNSIEGTWGAIKKMIKGKKRVKVKNEDGEDMGRGLEGYLAEYIWRRCHKEGDGRTVFGEFIKAIRNVYPPLGRDPEIAPPSTVQA</sequence>
<protein>
    <submittedName>
        <fullName evidence="2">Protein tssc4-like isoform x1 protein</fullName>
    </submittedName>
</protein>
<dbReference type="InterPro" id="IPR024445">
    <property type="entry name" value="Tnp_ISXO2-like"/>
</dbReference>
<evidence type="ECO:0000313" key="2">
    <source>
        <dbReference type="EMBL" id="KMQ82689.1"/>
    </source>
</evidence>
<dbReference type="Proteomes" id="UP000036403">
    <property type="component" value="Unassembled WGS sequence"/>
</dbReference>
<evidence type="ECO:0000313" key="3">
    <source>
        <dbReference type="Proteomes" id="UP000036403"/>
    </source>
</evidence>
<dbReference type="PANTHER" id="PTHR47163">
    <property type="entry name" value="DDE_TNP_IS1595 DOMAIN-CONTAINING PROTEIN"/>
    <property type="match status" value="1"/>
</dbReference>